<evidence type="ECO:0000313" key="3">
    <source>
        <dbReference type="Proteomes" id="UP000023152"/>
    </source>
</evidence>
<evidence type="ECO:0008006" key="4">
    <source>
        <dbReference type="Google" id="ProtNLM"/>
    </source>
</evidence>
<feature type="region of interest" description="Disordered" evidence="1">
    <location>
        <begin position="134"/>
        <end position="165"/>
    </location>
</feature>
<organism evidence="2 3">
    <name type="scientific">Reticulomyxa filosa</name>
    <dbReference type="NCBI Taxonomy" id="46433"/>
    <lineage>
        <taxon>Eukaryota</taxon>
        <taxon>Sar</taxon>
        <taxon>Rhizaria</taxon>
        <taxon>Retaria</taxon>
        <taxon>Foraminifera</taxon>
        <taxon>Monothalamids</taxon>
        <taxon>Reticulomyxidae</taxon>
        <taxon>Reticulomyxa</taxon>
    </lineage>
</organism>
<dbReference type="Gene3D" id="3.90.960.10">
    <property type="entry name" value="YbaK/aminoacyl-tRNA synthetase-associated domain"/>
    <property type="match status" value="1"/>
</dbReference>
<dbReference type="GO" id="GO:0002161">
    <property type="term" value="F:aminoacyl-tRNA deacylase activity"/>
    <property type="evidence" value="ECO:0007669"/>
    <property type="project" value="InterPro"/>
</dbReference>
<proteinExistence type="predicted"/>
<comment type="caution">
    <text evidence="2">The sequence shown here is derived from an EMBL/GenBank/DDBJ whole genome shotgun (WGS) entry which is preliminary data.</text>
</comment>
<evidence type="ECO:0000256" key="1">
    <source>
        <dbReference type="SAM" id="MobiDB-lite"/>
    </source>
</evidence>
<dbReference type="AlphaFoldDB" id="X6N0C6"/>
<feature type="non-terminal residue" evidence="2">
    <location>
        <position position="244"/>
    </location>
</feature>
<name>X6N0C6_RETFI</name>
<protein>
    <recommendedName>
        <fullName evidence="4">YbaK/aminoacyl-tRNA synthetase-associated domain-containing protein</fullName>
    </recommendedName>
</protein>
<gene>
    <name evidence="2" type="ORF">RFI_17888</name>
</gene>
<accession>X6N0C6</accession>
<keyword evidence="3" id="KW-1185">Reference proteome</keyword>
<sequence>MFSFFFVQDKLEVVILSQQKIPENRLVFLCKRLNSKVVDDLEQKTLCVVRRRKRFPKKTRSISINHNVFGASFGRSIKTIAPIFAKSKRRVDANYLTQSQSHYHSNKYQEQKLNIPSHTSVLFASPHKKFSQLSRDESKVGGSAKVSTKEPSVHHQIKSKKFEPHAGSKAEEVIKALNKLNIQYPSRSHEKVETTEAHMKVAAGMSGVVVRDLLLKEKRLKTVFLVIFDGKRPDINLKALGHHL</sequence>
<reference evidence="2 3" key="1">
    <citation type="journal article" date="2013" name="Curr. Biol.">
        <title>The Genome of the Foraminiferan Reticulomyxa filosa.</title>
        <authorList>
            <person name="Glockner G."/>
            <person name="Hulsmann N."/>
            <person name="Schleicher M."/>
            <person name="Noegel A.A."/>
            <person name="Eichinger L."/>
            <person name="Gallinger C."/>
            <person name="Pawlowski J."/>
            <person name="Sierra R."/>
            <person name="Euteneuer U."/>
            <person name="Pillet L."/>
            <person name="Moustafa A."/>
            <person name="Platzer M."/>
            <person name="Groth M."/>
            <person name="Szafranski K."/>
            <person name="Schliwa M."/>
        </authorList>
    </citation>
    <scope>NUCLEOTIDE SEQUENCE [LARGE SCALE GENOMIC DNA]</scope>
</reference>
<dbReference type="InterPro" id="IPR036754">
    <property type="entry name" value="YbaK/aa-tRNA-synt-asso_dom_sf"/>
</dbReference>
<dbReference type="SUPFAM" id="SSF55826">
    <property type="entry name" value="YbaK/ProRS associated domain"/>
    <property type="match status" value="1"/>
</dbReference>
<dbReference type="EMBL" id="ASPP01013771">
    <property type="protein sequence ID" value="ETO19343.1"/>
    <property type="molecule type" value="Genomic_DNA"/>
</dbReference>
<evidence type="ECO:0000313" key="2">
    <source>
        <dbReference type="EMBL" id="ETO19343.1"/>
    </source>
</evidence>
<dbReference type="Proteomes" id="UP000023152">
    <property type="component" value="Unassembled WGS sequence"/>
</dbReference>